<evidence type="ECO:0000313" key="1">
    <source>
        <dbReference type="EMBL" id="KAE9608248.1"/>
    </source>
</evidence>
<reference evidence="2" key="1">
    <citation type="journal article" date="2020" name="Nat. Commun.">
        <title>Genome sequence of the cluster root forming white lupin.</title>
        <authorList>
            <person name="Hufnagel B."/>
            <person name="Marques A."/>
            <person name="Soriano A."/>
            <person name="Marques L."/>
            <person name="Divol F."/>
            <person name="Doumas P."/>
            <person name="Sallet E."/>
            <person name="Mancinotti D."/>
            <person name="Carrere S."/>
            <person name="Marande W."/>
            <person name="Arribat S."/>
            <person name="Keller J."/>
            <person name="Huneau C."/>
            <person name="Blein T."/>
            <person name="Aime D."/>
            <person name="Laguerre M."/>
            <person name="Taylor J."/>
            <person name="Schubert V."/>
            <person name="Nelson M."/>
            <person name="Geu-Flores F."/>
            <person name="Crespi M."/>
            <person name="Gallardo-Guerrero K."/>
            <person name="Delaux P.-M."/>
            <person name="Salse J."/>
            <person name="Berges H."/>
            <person name="Guyot R."/>
            <person name="Gouzy J."/>
            <person name="Peret B."/>
        </authorList>
    </citation>
    <scope>NUCLEOTIDE SEQUENCE [LARGE SCALE GENOMIC DNA]</scope>
    <source>
        <strain evidence="2">cv. Amiga</strain>
    </source>
</reference>
<dbReference type="Proteomes" id="UP000447434">
    <property type="component" value="Chromosome 8"/>
</dbReference>
<comment type="caution">
    <text evidence="1">The sequence shown here is derived from an EMBL/GenBank/DDBJ whole genome shotgun (WGS) entry which is preliminary data.</text>
</comment>
<organism evidence="1 2">
    <name type="scientific">Lupinus albus</name>
    <name type="common">White lupine</name>
    <name type="synonym">Lupinus termis</name>
    <dbReference type="NCBI Taxonomy" id="3870"/>
    <lineage>
        <taxon>Eukaryota</taxon>
        <taxon>Viridiplantae</taxon>
        <taxon>Streptophyta</taxon>
        <taxon>Embryophyta</taxon>
        <taxon>Tracheophyta</taxon>
        <taxon>Spermatophyta</taxon>
        <taxon>Magnoliopsida</taxon>
        <taxon>eudicotyledons</taxon>
        <taxon>Gunneridae</taxon>
        <taxon>Pentapetalae</taxon>
        <taxon>rosids</taxon>
        <taxon>fabids</taxon>
        <taxon>Fabales</taxon>
        <taxon>Fabaceae</taxon>
        <taxon>Papilionoideae</taxon>
        <taxon>50 kb inversion clade</taxon>
        <taxon>genistoids sensu lato</taxon>
        <taxon>core genistoids</taxon>
        <taxon>Genisteae</taxon>
        <taxon>Lupinus</taxon>
    </lineage>
</organism>
<sequence length="77" mass="9023">MLIHNLRIITCTGSWVTISNTPINTNNSHHIIKEYTKDCEYKILIAKLLRLLIKSFLKHPLTYNGIINDKYTKHTKE</sequence>
<accession>A0A6A4Q319</accession>
<evidence type="ECO:0000313" key="2">
    <source>
        <dbReference type="Proteomes" id="UP000447434"/>
    </source>
</evidence>
<dbReference type="EMBL" id="WOCE01000008">
    <property type="protein sequence ID" value="KAE9608248.1"/>
    <property type="molecule type" value="Genomic_DNA"/>
</dbReference>
<dbReference type="AlphaFoldDB" id="A0A6A4Q319"/>
<name>A0A6A4Q319_LUPAL</name>
<gene>
    <name evidence="1" type="ORF">Lalb_Chr08g0233431</name>
</gene>
<proteinExistence type="predicted"/>
<protein>
    <submittedName>
        <fullName evidence="1">Uncharacterized protein</fullName>
    </submittedName>
</protein>
<keyword evidence="2" id="KW-1185">Reference proteome</keyword>